<dbReference type="PROSITE" id="PS01246">
    <property type="entry name" value="UPF0003"/>
    <property type="match status" value="1"/>
</dbReference>
<dbReference type="Proteomes" id="UP000317663">
    <property type="component" value="Unassembled WGS sequence"/>
</dbReference>
<dbReference type="Pfam" id="PF12795">
    <property type="entry name" value="MscS_porin"/>
    <property type="match status" value="1"/>
</dbReference>
<dbReference type="SUPFAM" id="SSF82689">
    <property type="entry name" value="Mechanosensitive channel protein MscS (YggB), C-terminal domain"/>
    <property type="match status" value="1"/>
</dbReference>
<feature type="domain" description="Mechanosensitive ion channel MscS" evidence="10">
    <location>
        <begin position="940"/>
        <end position="1005"/>
    </location>
</feature>
<evidence type="ECO:0000256" key="3">
    <source>
        <dbReference type="ARBA" id="ARBA00022475"/>
    </source>
</evidence>
<feature type="domain" description="Mechanosensitive ion channel MscS C-terminal" evidence="13">
    <location>
        <begin position="1014"/>
        <end position="1096"/>
    </location>
</feature>
<comment type="caution">
    <text evidence="15">The sequence shown here is derived from an EMBL/GenBank/DDBJ whole genome shotgun (WGS) entry which is preliminary data.</text>
</comment>
<feature type="region of interest" description="Disordered" evidence="8">
    <location>
        <begin position="1114"/>
        <end position="1136"/>
    </location>
</feature>
<dbReference type="SUPFAM" id="SSF82861">
    <property type="entry name" value="Mechanosensitive channel protein MscS (YggB), transmembrane region"/>
    <property type="match status" value="1"/>
</dbReference>
<gene>
    <name evidence="15" type="primary">mscK</name>
    <name evidence="15" type="ORF">EAH77_04795</name>
</gene>
<dbReference type="InterPro" id="IPR052702">
    <property type="entry name" value="MscS-like_channel"/>
</dbReference>
<evidence type="ECO:0000256" key="1">
    <source>
        <dbReference type="ARBA" id="ARBA00004651"/>
    </source>
</evidence>
<dbReference type="InterPro" id="IPR049278">
    <property type="entry name" value="MS_channel_C"/>
</dbReference>
<dbReference type="FunFam" id="3.30.70.100:FF:000015">
    <property type="entry name" value="Potassium efflux system KefA"/>
    <property type="match status" value="1"/>
</dbReference>
<dbReference type="SUPFAM" id="SSF50182">
    <property type="entry name" value="Sm-like ribonucleoproteins"/>
    <property type="match status" value="1"/>
</dbReference>
<feature type="transmembrane region" description="Helical" evidence="9">
    <location>
        <begin position="508"/>
        <end position="531"/>
    </location>
</feature>
<feature type="transmembrane region" description="Helical" evidence="9">
    <location>
        <begin position="924"/>
        <end position="952"/>
    </location>
</feature>
<dbReference type="GO" id="GO:0009992">
    <property type="term" value="P:intracellular water homeostasis"/>
    <property type="evidence" value="ECO:0007669"/>
    <property type="project" value="TreeGrafter"/>
</dbReference>
<proteinExistence type="inferred from homology"/>
<dbReference type="PANTHER" id="PTHR30347:SF1">
    <property type="entry name" value="MECHANOSENSITIVE CHANNEL MSCK"/>
    <property type="match status" value="1"/>
</dbReference>
<keyword evidence="3" id="KW-1003">Cell membrane</keyword>
<feature type="transmembrane region" description="Helical" evidence="9">
    <location>
        <begin position="807"/>
        <end position="830"/>
    </location>
</feature>
<feature type="domain" description="Mechanosensitive ion channel MscS porin" evidence="12">
    <location>
        <begin position="58"/>
        <end position="297"/>
    </location>
</feature>
<feature type="transmembrane region" description="Helical" evidence="9">
    <location>
        <begin position="639"/>
        <end position="655"/>
    </location>
</feature>
<feature type="transmembrane region" description="Helical" evidence="9">
    <location>
        <begin position="737"/>
        <end position="756"/>
    </location>
</feature>
<evidence type="ECO:0000259" key="12">
    <source>
        <dbReference type="Pfam" id="PF12795"/>
    </source>
</evidence>
<feature type="transmembrane region" description="Helical" evidence="9">
    <location>
        <begin position="595"/>
        <end position="615"/>
    </location>
</feature>
<evidence type="ECO:0000256" key="7">
    <source>
        <dbReference type="ARBA" id="ARBA00023136"/>
    </source>
</evidence>
<name>A0A502GRJ1_9GAMM</name>
<evidence type="ECO:0000256" key="8">
    <source>
        <dbReference type="SAM" id="MobiDB-lite"/>
    </source>
</evidence>
<reference evidence="15 16" key="1">
    <citation type="journal article" date="2019" name="Environ. Microbiol.">
        <title>Species interactions and distinct microbial communities in high Arctic permafrost affected cryosols are associated with the CH4 and CO2 gas fluxes.</title>
        <authorList>
            <person name="Altshuler I."/>
            <person name="Hamel J."/>
            <person name="Turney S."/>
            <person name="Magnuson E."/>
            <person name="Levesque R."/>
            <person name="Greer C."/>
            <person name="Whyte L.G."/>
        </authorList>
    </citation>
    <scope>NUCLEOTIDE SEQUENCE [LARGE SCALE GENOMIC DNA]</scope>
    <source>
        <strain evidence="15 16">E4</strain>
    </source>
</reference>
<keyword evidence="6 9" id="KW-1133">Transmembrane helix</keyword>
<evidence type="ECO:0000259" key="14">
    <source>
        <dbReference type="Pfam" id="PF21088"/>
    </source>
</evidence>
<dbReference type="Gene3D" id="2.30.30.60">
    <property type="match status" value="1"/>
</dbReference>
<keyword evidence="7 9" id="KW-0472">Membrane</keyword>
<dbReference type="OrthoDB" id="9799209at2"/>
<feature type="domain" description="Mechanosensitive ion channel inner membrane" evidence="11">
    <location>
        <begin position="517"/>
        <end position="836"/>
    </location>
</feature>
<evidence type="ECO:0000259" key="11">
    <source>
        <dbReference type="Pfam" id="PF12794"/>
    </source>
</evidence>
<feature type="transmembrane region" description="Helical" evidence="9">
    <location>
        <begin position="667"/>
        <end position="688"/>
    </location>
</feature>
<evidence type="ECO:0000256" key="2">
    <source>
        <dbReference type="ARBA" id="ARBA00008017"/>
    </source>
</evidence>
<dbReference type="InterPro" id="IPR011066">
    <property type="entry name" value="MscS_channel_C_sf"/>
</dbReference>
<dbReference type="InterPro" id="IPR023408">
    <property type="entry name" value="MscS_beta-dom_sf"/>
</dbReference>
<comment type="subcellular location">
    <subcellularLocation>
        <location evidence="1">Cell membrane</location>
        <topology evidence="1">Multi-pass membrane protein</topology>
    </subcellularLocation>
</comment>
<dbReference type="InterPro" id="IPR049142">
    <property type="entry name" value="MS_channel_1st"/>
</dbReference>
<feature type="domain" description="Mechanosensitive ion channel transmembrane helices 2/3" evidence="14">
    <location>
        <begin position="897"/>
        <end position="938"/>
    </location>
</feature>
<dbReference type="Gene3D" id="3.30.70.100">
    <property type="match status" value="1"/>
</dbReference>
<dbReference type="FunFam" id="2.30.30.60:FF:000001">
    <property type="entry name" value="MscS Mechanosensitive ion channel"/>
    <property type="match status" value="1"/>
</dbReference>
<evidence type="ECO:0000256" key="9">
    <source>
        <dbReference type="SAM" id="Phobius"/>
    </source>
</evidence>
<sequence length="1136" mass="127748">MLSRFCALFSTLWLSLFSLRLWRVLAFILTVFLGAFSLSPASAAVSNDLPTRNEVQNQLDSLTKQKSLTPVEKLSQQDLIHTLEYLDALERVKQDAAQLRQQVSEAPAKLRAATDGLEKLKNGNNDGVTQESLAALSLRQLESHLTDTLDDLQSSQDDLSTFNTQLISLQTQPERVQNAMYTYSLGIQKIRNQLNGLSPSQENLRASQQTMLMAQQALLSAQIDFQRKSLEANTTLQDLLQKQRDFTNAHISQLERVAQIFQQVVNGKRLTLSERTAKAAQTPDDNSNIQNDPLVAQELGINRTLSQRLIAATEAGNQLVQKNITIKNWLDRSSQAEHDLKEQISVLKGSLLLSRILYQQQQNTTPPTGLITDMSTRIADLRLEQFTINQQRDALFQGDTYIQSVVDSSKEKINENISDALDQIVDMRRELLDQLNKQLGNQLSLAINLQINQQQLMSINESLTQTLTQQIFWVSSNKPMNWEFIKSLPGEVKTQVSEFHLNMPRGELMLGALHSLPVTVPLLLVILVLLWRKKSIDKHIDNLNNDVGQLKRDTQMHTPRALLLTLLNTLPLVLFVIGVGYWFSQCDIHLSDFLWTLSQRLAVFLLIMGFCYRLLKPNGVSERHFNTPAKQCAHYRRSVVRLSLVMLPLIFWSVGGEKAPLGLVDDIIGQVVILLTLAVLAVLVFPICRDGWREKNSQTVRLTIVTAIALAPVFLIGLMLAGYFYTTLRLAGRWIDSLYLLILWNFTYQTALRGLSVAARRLAYRRALARRQSNSAKEGAEGSEVIEEQPLGLDQINQQSLRLTTMALFFVFASVFYWIWSDLLTVISYLDSISLWHYSSNVAGAVVQQTVTLGNLLLAFVAIIVAYVMTRNLPGLLEVLVLSRLQLRQGASYAITTILSYSITVIGIITVLGSLGVSWDKLQWLVAALSVGLGFGLQEIFANFVSGLIILFERPIRIGDTVTIGTYSGSVSRIRIRATTITDFDRKEVIIPNKAFVTERLINWSLSDTVTRVLIKIGVAYGSDLEKVKEILLQAAHDNPRVMSDPAPQVFFLNFGASTLDHELRLYVRELGDRSYTVDELNRSIDKLCRENGISIAFNQLEVYLHNQNGDEEVQEVKRSVRQPGDEPDALPQNQN</sequence>
<evidence type="ECO:0000256" key="4">
    <source>
        <dbReference type="ARBA" id="ARBA00022692"/>
    </source>
</evidence>
<keyword evidence="4 9" id="KW-0812">Transmembrane</keyword>
<keyword evidence="16" id="KW-1185">Reference proteome</keyword>
<organism evidence="15 16">
    <name type="scientific">Ewingella americana</name>
    <dbReference type="NCBI Taxonomy" id="41202"/>
    <lineage>
        <taxon>Bacteria</taxon>
        <taxon>Pseudomonadati</taxon>
        <taxon>Pseudomonadota</taxon>
        <taxon>Gammaproteobacteria</taxon>
        <taxon>Enterobacterales</taxon>
        <taxon>Yersiniaceae</taxon>
        <taxon>Ewingella</taxon>
    </lineage>
</organism>
<protein>
    <submittedName>
        <fullName evidence="15">Mechanosensitive channel MscK</fullName>
    </submittedName>
</protein>
<feature type="transmembrane region" description="Helical" evidence="9">
    <location>
        <begin position="850"/>
        <end position="870"/>
    </location>
</feature>
<dbReference type="Pfam" id="PF21082">
    <property type="entry name" value="MS_channel_3rd"/>
    <property type="match status" value="1"/>
</dbReference>
<evidence type="ECO:0000313" key="16">
    <source>
        <dbReference type="Proteomes" id="UP000317663"/>
    </source>
</evidence>
<feature type="transmembrane region" description="Helical" evidence="9">
    <location>
        <begin position="700"/>
        <end position="725"/>
    </location>
</feature>
<comment type="similarity">
    <text evidence="2">Belongs to the MscS (TC 1.A.23) family.</text>
</comment>
<dbReference type="GO" id="GO:0005886">
    <property type="term" value="C:plasma membrane"/>
    <property type="evidence" value="ECO:0007669"/>
    <property type="project" value="UniProtKB-SubCell"/>
</dbReference>
<dbReference type="InterPro" id="IPR025692">
    <property type="entry name" value="MscS_IM_dom1"/>
</dbReference>
<dbReference type="Gene3D" id="1.10.287.1260">
    <property type="match status" value="1"/>
</dbReference>
<evidence type="ECO:0000256" key="5">
    <source>
        <dbReference type="ARBA" id="ARBA00022729"/>
    </source>
</evidence>
<feature type="transmembrane region" description="Helical" evidence="9">
    <location>
        <begin position="891"/>
        <end position="912"/>
    </location>
</feature>
<dbReference type="AlphaFoldDB" id="A0A502GRJ1"/>
<evidence type="ECO:0000256" key="6">
    <source>
        <dbReference type="ARBA" id="ARBA00022989"/>
    </source>
</evidence>
<dbReference type="PANTHER" id="PTHR30347">
    <property type="entry name" value="POTASSIUM CHANNEL RELATED"/>
    <property type="match status" value="1"/>
</dbReference>
<dbReference type="EMBL" id="RCZD01000002">
    <property type="protein sequence ID" value="TPG64142.1"/>
    <property type="molecule type" value="Genomic_DNA"/>
</dbReference>
<dbReference type="Pfam" id="PF21088">
    <property type="entry name" value="MS_channel_1st"/>
    <property type="match status" value="1"/>
</dbReference>
<evidence type="ECO:0000259" key="10">
    <source>
        <dbReference type="Pfam" id="PF00924"/>
    </source>
</evidence>
<dbReference type="Pfam" id="PF12794">
    <property type="entry name" value="MscS_TM"/>
    <property type="match status" value="1"/>
</dbReference>
<keyword evidence="5" id="KW-0732">Signal</keyword>
<dbReference type="InterPro" id="IPR010920">
    <property type="entry name" value="LSM_dom_sf"/>
</dbReference>
<dbReference type="InterPro" id="IPR006685">
    <property type="entry name" value="MscS_channel_2nd"/>
</dbReference>
<accession>A0A502GRJ1</accession>
<dbReference type="FunFam" id="1.10.287.1260:FF:000002">
    <property type="entry name" value="Potassium efflux system KefA"/>
    <property type="match status" value="1"/>
</dbReference>
<feature type="transmembrane region" description="Helical" evidence="9">
    <location>
        <begin position="561"/>
        <end position="583"/>
    </location>
</feature>
<evidence type="ECO:0000313" key="15">
    <source>
        <dbReference type="EMBL" id="TPG64142.1"/>
    </source>
</evidence>
<dbReference type="Pfam" id="PF00924">
    <property type="entry name" value="MS_channel_2nd"/>
    <property type="match status" value="1"/>
</dbReference>
<dbReference type="InterPro" id="IPR011014">
    <property type="entry name" value="MscS_channel_TM-2"/>
</dbReference>
<evidence type="ECO:0000259" key="13">
    <source>
        <dbReference type="Pfam" id="PF21082"/>
    </source>
</evidence>
<dbReference type="InterPro" id="IPR006686">
    <property type="entry name" value="MscS_channel_CS"/>
</dbReference>
<dbReference type="NCBIfam" id="NF008438">
    <property type="entry name" value="PRK11281.1"/>
    <property type="match status" value="1"/>
</dbReference>
<dbReference type="GO" id="GO:0008381">
    <property type="term" value="F:mechanosensitive monoatomic ion channel activity"/>
    <property type="evidence" value="ECO:0007669"/>
    <property type="project" value="UniProtKB-ARBA"/>
</dbReference>
<dbReference type="InterPro" id="IPR024393">
    <property type="entry name" value="MscS_porin"/>
</dbReference>